<evidence type="ECO:0000313" key="8">
    <source>
        <dbReference type="Proteomes" id="UP000587991"/>
    </source>
</evidence>
<dbReference type="GO" id="GO:0005886">
    <property type="term" value="C:plasma membrane"/>
    <property type="evidence" value="ECO:0007669"/>
    <property type="project" value="UniProtKB-SubCell"/>
</dbReference>
<evidence type="ECO:0000256" key="2">
    <source>
        <dbReference type="ARBA" id="ARBA00022475"/>
    </source>
</evidence>
<keyword evidence="4 6" id="KW-1133">Transmembrane helix</keyword>
<comment type="subcellular location">
    <subcellularLocation>
        <location evidence="1">Cell membrane</location>
        <topology evidence="1">Multi-pass membrane protein</topology>
    </subcellularLocation>
</comment>
<comment type="caution">
    <text evidence="7">The sequence shown here is derived from an EMBL/GenBank/DDBJ whole genome shotgun (WGS) entry which is preliminary data.</text>
</comment>
<organism evidence="7 8">
    <name type="scientific">Leeia aquatica</name>
    <dbReference type="NCBI Taxonomy" id="2725557"/>
    <lineage>
        <taxon>Bacteria</taxon>
        <taxon>Pseudomonadati</taxon>
        <taxon>Pseudomonadota</taxon>
        <taxon>Betaproteobacteria</taxon>
        <taxon>Neisseriales</taxon>
        <taxon>Leeiaceae</taxon>
        <taxon>Leeia</taxon>
    </lineage>
</organism>
<keyword evidence="5 6" id="KW-0472">Membrane</keyword>
<evidence type="ECO:0000256" key="4">
    <source>
        <dbReference type="ARBA" id="ARBA00022989"/>
    </source>
</evidence>
<feature type="transmembrane region" description="Helical" evidence="6">
    <location>
        <begin position="163"/>
        <end position="184"/>
    </location>
</feature>
<evidence type="ECO:0000256" key="6">
    <source>
        <dbReference type="RuleBase" id="RU004379"/>
    </source>
</evidence>
<dbReference type="AlphaFoldDB" id="A0A847SHQ8"/>
<dbReference type="EMBL" id="JABAIM010000004">
    <property type="protein sequence ID" value="NLR76709.1"/>
    <property type="molecule type" value="Genomic_DNA"/>
</dbReference>
<dbReference type="PANTHER" id="PTHR23291:SF115">
    <property type="entry name" value="MODULATOR OF FTSH PROTEASE YCCA"/>
    <property type="match status" value="1"/>
</dbReference>
<evidence type="ECO:0000256" key="1">
    <source>
        <dbReference type="ARBA" id="ARBA00004651"/>
    </source>
</evidence>
<keyword evidence="8" id="KW-1185">Reference proteome</keyword>
<dbReference type="InterPro" id="IPR006214">
    <property type="entry name" value="Bax_inhibitor_1-related"/>
</dbReference>
<feature type="transmembrane region" description="Helical" evidence="6">
    <location>
        <begin position="196"/>
        <end position="222"/>
    </location>
</feature>
<gene>
    <name evidence="7" type="ORF">HF682_16195</name>
</gene>
<dbReference type="RefSeq" id="WP_168878372.1">
    <property type="nucleotide sequence ID" value="NZ_JABAIM010000004.1"/>
</dbReference>
<dbReference type="PANTHER" id="PTHR23291">
    <property type="entry name" value="BAX INHIBITOR-RELATED"/>
    <property type="match status" value="1"/>
</dbReference>
<proteinExistence type="inferred from homology"/>
<dbReference type="Proteomes" id="UP000587991">
    <property type="component" value="Unassembled WGS sequence"/>
</dbReference>
<sequence length="227" mass="24700">MQPYGIPSYGAAAGLQERNKVLRNTYLLLALSMIPTIAGALLGMQMHFMMGGLGLRLLVFIGVSFAFMFMIERTKHSSMGVVLLLAFTFFMGFWLSQLLQVALMFRNGAQAIGLAGGATATIFFALSTLATVTKKDFSFLGKFLFIGLIVMLVAGIANMFLHLPVMTLVLCSMGALIFSLYILYDVSRVVNGGETNYITAALAIYLDIYGLFQNLLVLILSLTGNDD</sequence>
<dbReference type="Pfam" id="PF01027">
    <property type="entry name" value="Bax1-I"/>
    <property type="match status" value="1"/>
</dbReference>
<reference evidence="7 8" key="1">
    <citation type="submission" date="2020-04" db="EMBL/GenBank/DDBJ databases">
        <title>Draft genome of Leeia sp. IMCC25680.</title>
        <authorList>
            <person name="Song J."/>
            <person name="Cho J.-C."/>
        </authorList>
    </citation>
    <scope>NUCLEOTIDE SEQUENCE [LARGE SCALE GENOMIC DNA]</scope>
    <source>
        <strain evidence="7 8">IMCC25680</strain>
    </source>
</reference>
<evidence type="ECO:0000256" key="5">
    <source>
        <dbReference type="ARBA" id="ARBA00023136"/>
    </source>
</evidence>
<evidence type="ECO:0000256" key="3">
    <source>
        <dbReference type="ARBA" id="ARBA00022692"/>
    </source>
</evidence>
<name>A0A847SHQ8_9NEIS</name>
<accession>A0A847SHQ8</accession>
<keyword evidence="2" id="KW-1003">Cell membrane</keyword>
<protein>
    <submittedName>
        <fullName evidence="7">BAX inhibitor (BI)-1/YccA family protein</fullName>
    </submittedName>
</protein>
<feature type="transmembrane region" description="Helical" evidence="6">
    <location>
        <begin position="53"/>
        <end position="71"/>
    </location>
</feature>
<feature type="transmembrane region" description="Helical" evidence="6">
    <location>
        <begin position="139"/>
        <end position="157"/>
    </location>
</feature>
<feature type="transmembrane region" description="Helical" evidence="6">
    <location>
        <begin position="111"/>
        <end position="132"/>
    </location>
</feature>
<feature type="transmembrane region" description="Helical" evidence="6">
    <location>
        <begin position="26"/>
        <end position="47"/>
    </location>
</feature>
<keyword evidence="3 6" id="KW-0812">Transmembrane</keyword>
<comment type="similarity">
    <text evidence="6">Belongs to the BI1 family.</text>
</comment>
<evidence type="ECO:0000313" key="7">
    <source>
        <dbReference type="EMBL" id="NLR76709.1"/>
    </source>
</evidence>
<feature type="transmembrane region" description="Helical" evidence="6">
    <location>
        <begin position="83"/>
        <end position="105"/>
    </location>
</feature>